<accession>A0ABX8B4Z2</accession>
<gene>
    <name evidence="10" type="primary">cobO</name>
    <name evidence="10" type="ORF">J8C05_12650</name>
</gene>
<evidence type="ECO:0000256" key="5">
    <source>
        <dbReference type="ARBA" id="ARBA00031529"/>
    </source>
</evidence>
<dbReference type="SUPFAM" id="SSF52540">
    <property type="entry name" value="P-loop containing nucleoside triphosphate hydrolases"/>
    <property type="match status" value="1"/>
</dbReference>
<evidence type="ECO:0000256" key="1">
    <source>
        <dbReference type="ARBA" id="ARBA00005121"/>
    </source>
</evidence>
<reference evidence="10 11" key="1">
    <citation type="submission" date="2021-03" db="EMBL/GenBank/DDBJ databases">
        <title>Genomic and phenotypic characterization of Chloracidobacterium isolates provides evidence for multiple species.</title>
        <authorList>
            <person name="Saini M.K."/>
            <person name="Costas A.M.G."/>
            <person name="Tank M."/>
            <person name="Bryant D.A."/>
        </authorList>
    </citation>
    <scope>NUCLEOTIDE SEQUENCE [LARGE SCALE GENOMIC DNA]</scope>
    <source>
        <strain evidence="10 11">N</strain>
    </source>
</reference>
<evidence type="ECO:0000256" key="4">
    <source>
        <dbReference type="ARBA" id="ARBA00024929"/>
    </source>
</evidence>
<dbReference type="InterPro" id="IPR003724">
    <property type="entry name" value="CblAdoTrfase_CobA"/>
</dbReference>
<evidence type="ECO:0000313" key="10">
    <source>
        <dbReference type="EMBL" id="QUV95672.1"/>
    </source>
</evidence>
<evidence type="ECO:0000256" key="7">
    <source>
        <dbReference type="ARBA" id="ARBA00033354"/>
    </source>
</evidence>
<dbReference type="InterPro" id="IPR027417">
    <property type="entry name" value="P-loop_NTPase"/>
</dbReference>
<dbReference type="Gene3D" id="3.40.50.300">
    <property type="entry name" value="P-loop containing nucleotide triphosphate hydrolases"/>
    <property type="match status" value="1"/>
</dbReference>
<comment type="catalytic activity">
    <reaction evidence="8">
        <text>2 cob(II)yrinate a,c diamide + reduced [electron-transfer flavoprotein] + 2 ATP = 2 adenosylcob(III)yrinate a,c-diamide + 2 triphosphate + oxidized [electron-transfer flavoprotein] + 3 H(+)</text>
        <dbReference type="Rhea" id="RHEA:11528"/>
        <dbReference type="Rhea" id="RHEA-COMP:10685"/>
        <dbReference type="Rhea" id="RHEA-COMP:10686"/>
        <dbReference type="ChEBI" id="CHEBI:15378"/>
        <dbReference type="ChEBI" id="CHEBI:18036"/>
        <dbReference type="ChEBI" id="CHEBI:30616"/>
        <dbReference type="ChEBI" id="CHEBI:57692"/>
        <dbReference type="ChEBI" id="CHEBI:58307"/>
        <dbReference type="ChEBI" id="CHEBI:58503"/>
        <dbReference type="ChEBI" id="CHEBI:58537"/>
        <dbReference type="EC" id="2.5.1.17"/>
    </reaction>
</comment>
<dbReference type="PANTHER" id="PTHR46638:SF1">
    <property type="entry name" value="CORRINOID ADENOSYLTRANSFERASE"/>
    <property type="match status" value="1"/>
</dbReference>
<dbReference type="PIRSF" id="PIRSF015617">
    <property type="entry name" value="Adensltrnsf_CobA"/>
    <property type="match status" value="1"/>
</dbReference>
<dbReference type="NCBIfam" id="NF004637">
    <property type="entry name" value="PRK05986.1"/>
    <property type="match status" value="1"/>
</dbReference>
<comment type="pathway">
    <text evidence="1">Cofactor biosynthesis; adenosylcobalamin biosynthesis; adenosylcobalamin from cob(II)yrinate a,c-diamide: step 2/7.</text>
</comment>
<dbReference type="Pfam" id="PF02572">
    <property type="entry name" value="CobA_CobO_BtuR"/>
    <property type="match status" value="1"/>
</dbReference>
<keyword evidence="10" id="KW-0808">Transferase</keyword>
<dbReference type="NCBIfam" id="TIGR00708">
    <property type="entry name" value="cobA"/>
    <property type="match status" value="1"/>
</dbReference>
<dbReference type="EC" id="2.5.1.17" evidence="3"/>
<keyword evidence="11" id="KW-1185">Reference proteome</keyword>
<sequence length="193" mass="21673">MTPSDTPTPEARAAKRKRVPLVIVNTGHGKGKTTAALGTLMRAVAHGFKVIMLQFIKTTEDPRFGVYGEIQSAQKLGFEILPLGDGFTWDTNDPERDRQTARRAWEICKAKLQSPEYDIVALDEITYAFTFGWLTTAEVIEAIQNRPPHMHVILTGRDAPPEIIEMADLVTEMREVKHPFTTRRVVAQIGIEF</sequence>
<evidence type="ECO:0000256" key="2">
    <source>
        <dbReference type="ARBA" id="ARBA00007487"/>
    </source>
</evidence>
<evidence type="ECO:0000256" key="3">
    <source>
        <dbReference type="ARBA" id="ARBA00012454"/>
    </source>
</evidence>
<dbReference type="EMBL" id="CP072643">
    <property type="protein sequence ID" value="QUV95672.1"/>
    <property type="molecule type" value="Genomic_DNA"/>
</dbReference>
<evidence type="ECO:0000256" key="6">
    <source>
        <dbReference type="ARBA" id="ARBA00033334"/>
    </source>
</evidence>
<dbReference type="PANTHER" id="PTHR46638">
    <property type="entry name" value="CORRINOID ADENOSYLTRANSFERASE"/>
    <property type="match status" value="1"/>
</dbReference>
<evidence type="ECO:0000256" key="9">
    <source>
        <dbReference type="ARBA" id="ARBA00048692"/>
    </source>
</evidence>
<protein>
    <recommendedName>
        <fullName evidence="3">corrinoid adenosyltransferase</fullName>
        <ecNumber evidence="3">2.5.1.17</ecNumber>
    </recommendedName>
    <alternativeName>
        <fullName evidence="5">Cob(II)alamin adenosyltransferase</fullName>
    </alternativeName>
    <alternativeName>
        <fullName evidence="7">Cob(II)yrinic acid a,c-diamide adenosyltransferase</fullName>
    </alternativeName>
    <alternativeName>
        <fullName evidence="6">Cobinamide/cobalamin adenosyltransferase</fullName>
    </alternativeName>
</protein>
<name>A0ABX8B4Z2_9BACT</name>
<comment type="similarity">
    <text evidence="2">Belongs to the Cob(I)alamin adenosyltransferase family.</text>
</comment>
<comment type="catalytic activity">
    <reaction evidence="9">
        <text>2 cob(II)alamin + reduced [electron-transfer flavoprotein] + 2 ATP = 2 adenosylcob(III)alamin + 2 triphosphate + oxidized [electron-transfer flavoprotein] + 3 H(+)</text>
        <dbReference type="Rhea" id="RHEA:28671"/>
        <dbReference type="Rhea" id="RHEA-COMP:10685"/>
        <dbReference type="Rhea" id="RHEA-COMP:10686"/>
        <dbReference type="ChEBI" id="CHEBI:15378"/>
        <dbReference type="ChEBI" id="CHEBI:16304"/>
        <dbReference type="ChEBI" id="CHEBI:18036"/>
        <dbReference type="ChEBI" id="CHEBI:18408"/>
        <dbReference type="ChEBI" id="CHEBI:30616"/>
        <dbReference type="ChEBI" id="CHEBI:57692"/>
        <dbReference type="ChEBI" id="CHEBI:58307"/>
        <dbReference type="EC" id="2.5.1.17"/>
    </reaction>
</comment>
<dbReference type="Proteomes" id="UP000677668">
    <property type="component" value="Chromosome 2"/>
</dbReference>
<dbReference type="GO" id="GO:0008817">
    <property type="term" value="F:corrinoid adenosyltransferase activity"/>
    <property type="evidence" value="ECO:0007669"/>
    <property type="project" value="UniProtKB-EC"/>
</dbReference>
<proteinExistence type="inferred from homology"/>
<evidence type="ECO:0000256" key="8">
    <source>
        <dbReference type="ARBA" id="ARBA00048555"/>
    </source>
</evidence>
<dbReference type="RefSeq" id="WP_058868419.1">
    <property type="nucleotide sequence ID" value="NZ_CP072643.1"/>
</dbReference>
<dbReference type="CDD" id="cd00561">
    <property type="entry name" value="CobA_ACA"/>
    <property type="match status" value="1"/>
</dbReference>
<comment type="function">
    <text evidence="4">Required for both de novo synthesis of the corrin ring for the assimilation of exogenous corrinoids. Participates in the adenosylation of a variety of incomplete and complete corrinoids.</text>
</comment>
<organism evidence="10 11">
    <name type="scientific">Chloracidobacterium sp. N</name>
    <dbReference type="NCBI Taxonomy" id="2821540"/>
    <lineage>
        <taxon>Bacteria</taxon>
        <taxon>Pseudomonadati</taxon>
        <taxon>Acidobacteriota</taxon>
        <taxon>Terriglobia</taxon>
        <taxon>Terriglobales</taxon>
        <taxon>Acidobacteriaceae</taxon>
        <taxon>Chloracidobacterium</taxon>
        <taxon>Chloracidobacterium aggregatum</taxon>
    </lineage>
</organism>
<evidence type="ECO:0000313" key="11">
    <source>
        <dbReference type="Proteomes" id="UP000677668"/>
    </source>
</evidence>